<dbReference type="AlphaFoldDB" id="A0A1F8HA98"/>
<accession>A0A1F8HA98</accession>
<dbReference type="SUPFAM" id="SSF55811">
    <property type="entry name" value="Nudix"/>
    <property type="match status" value="1"/>
</dbReference>
<evidence type="ECO:0000313" key="4">
    <source>
        <dbReference type="Proteomes" id="UP000177745"/>
    </source>
</evidence>
<dbReference type="Proteomes" id="UP000177745">
    <property type="component" value="Unassembled WGS sequence"/>
</dbReference>
<dbReference type="Gene3D" id="3.90.79.10">
    <property type="entry name" value="Nucleoside Triphosphate Pyrophosphohydrolase"/>
    <property type="match status" value="1"/>
</dbReference>
<dbReference type="EMBL" id="MGKY01000009">
    <property type="protein sequence ID" value="OGN33899.1"/>
    <property type="molecule type" value="Genomic_DNA"/>
</dbReference>
<sequence length="233" mass="26322">METLQSGQFFEESVNVANKPILTVSAIAFDFDFTTSNPSRSRADEIKVLLVKNKKPPKRSKEGKPPGIGIPTGQFESKEAALSAAERELEDETGCQMRRSVGKLFVMHKRLKIDGDFVSNEIHVFLVEASEPLRKVREVDEIDASFEPWVPLRQVFEMPFAQNRGGGNKNPNGIYFSHLRRLYSAIESMVFYPEDLIDGEAVKQWLKPNRESLVAAMIDLEKEGLLEKVTFSD</sequence>
<comment type="caution">
    <text evidence="3">The sequence shown here is derived from an EMBL/GenBank/DDBJ whole genome shotgun (WGS) entry which is preliminary data.</text>
</comment>
<dbReference type="Pfam" id="PF00293">
    <property type="entry name" value="NUDIX"/>
    <property type="match status" value="1"/>
</dbReference>
<gene>
    <name evidence="3" type="ORF">A3G51_01315</name>
</gene>
<proteinExistence type="predicted"/>
<dbReference type="InterPro" id="IPR015797">
    <property type="entry name" value="NUDIX_hydrolase-like_dom_sf"/>
</dbReference>
<name>A0A1F8HA98_9BACT</name>
<feature type="domain" description="Nudix hydrolase" evidence="2">
    <location>
        <begin position="47"/>
        <end position="159"/>
    </location>
</feature>
<reference evidence="3 4" key="1">
    <citation type="journal article" date="2016" name="Nat. Commun.">
        <title>Thousands of microbial genomes shed light on interconnected biogeochemical processes in an aquifer system.</title>
        <authorList>
            <person name="Anantharaman K."/>
            <person name="Brown C.T."/>
            <person name="Hug L.A."/>
            <person name="Sharon I."/>
            <person name="Castelle C.J."/>
            <person name="Probst A.J."/>
            <person name="Thomas B.C."/>
            <person name="Singh A."/>
            <person name="Wilkins M.J."/>
            <person name="Karaoz U."/>
            <person name="Brodie E.L."/>
            <person name="Williams K.H."/>
            <person name="Hubbard S.S."/>
            <person name="Banfield J.F."/>
        </authorList>
    </citation>
    <scope>NUCLEOTIDE SEQUENCE [LARGE SCALE GENOMIC DNA]</scope>
</reference>
<dbReference type="InterPro" id="IPR000086">
    <property type="entry name" value="NUDIX_hydrolase_dom"/>
</dbReference>
<organism evidence="3 4">
    <name type="scientific">Candidatus Yanofskybacteria bacterium RIFCSPLOWO2_12_FULL_43_11b</name>
    <dbReference type="NCBI Taxonomy" id="1802710"/>
    <lineage>
        <taxon>Bacteria</taxon>
        <taxon>Candidatus Yanofskyibacteriota</taxon>
    </lineage>
</organism>
<evidence type="ECO:0000259" key="2">
    <source>
        <dbReference type="Pfam" id="PF00293"/>
    </source>
</evidence>
<protein>
    <recommendedName>
        <fullName evidence="2">Nudix hydrolase domain-containing protein</fullName>
    </recommendedName>
</protein>
<evidence type="ECO:0000256" key="1">
    <source>
        <dbReference type="SAM" id="MobiDB-lite"/>
    </source>
</evidence>
<feature type="region of interest" description="Disordered" evidence="1">
    <location>
        <begin position="54"/>
        <end position="73"/>
    </location>
</feature>
<evidence type="ECO:0000313" key="3">
    <source>
        <dbReference type="EMBL" id="OGN33899.1"/>
    </source>
</evidence>
<dbReference type="CDD" id="cd02883">
    <property type="entry name" value="NUDIX_Hydrolase"/>
    <property type="match status" value="1"/>
</dbReference>